<protein>
    <submittedName>
        <fullName evidence="2">CVNH domain-containing protein</fullName>
    </submittedName>
</protein>
<name>A0A8J7BZX5_9CYAN</name>
<dbReference type="Pfam" id="PF08881">
    <property type="entry name" value="CVNH"/>
    <property type="match status" value="1"/>
</dbReference>
<keyword evidence="3" id="KW-1185">Reference proteome</keyword>
<dbReference type="Gene3D" id="2.30.60.10">
    <property type="entry name" value="Cyanovirin-N"/>
    <property type="match status" value="1"/>
</dbReference>
<evidence type="ECO:0000313" key="3">
    <source>
        <dbReference type="Proteomes" id="UP000629098"/>
    </source>
</evidence>
<dbReference type="AlphaFoldDB" id="A0A8J7BZX5"/>
<dbReference type="EMBL" id="JACXAE010000132">
    <property type="protein sequence ID" value="MBD2778667.1"/>
    <property type="molecule type" value="Genomic_DNA"/>
</dbReference>
<dbReference type="Proteomes" id="UP000629098">
    <property type="component" value="Unassembled WGS sequence"/>
</dbReference>
<dbReference type="RefSeq" id="WP_190838635.1">
    <property type="nucleotide sequence ID" value="NZ_CAWPPI010000132.1"/>
</dbReference>
<organism evidence="2 3">
    <name type="scientific">Iningainema tapete BLCC-T55</name>
    <dbReference type="NCBI Taxonomy" id="2748662"/>
    <lineage>
        <taxon>Bacteria</taxon>
        <taxon>Bacillati</taxon>
        <taxon>Cyanobacteriota</taxon>
        <taxon>Cyanophyceae</taxon>
        <taxon>Nostocales</taxon>
        <taxon>Scytonemataceae</taxon>
        <taxon>Iningainema tapete</taxon>
    </lineage>
</organism>
<reference evidence="2" key="1">
    <citation type="submission" date="2020-09" db="EMBL/GenBank/DDBJ databases">
        <title>Iningainema tapete sp. nov. (Scytonemataceae, Cyanobacteria) from greenhouses in central Florida (USA) produces two types of nodularin with biosynthetic potential for microcystin-LR and anabaenopeptins.</title>
        <authorList>
            <person name="Berthold D.E."/>
            <person name="Lefler F.W."/>
            <person name="Huang I.-S."/>
            <person name="Abdulla H."/>
            <person name="Zimba P.V."/>
            <person name="Laughinghouse H.D. IV."/>
        </authorList>
    </citation>
    <scope>NUCLEOTIDE SEQUENCE</scope>
    <source>
        <strain evidence="2">BLCCT55</strain>
    </source>
</reference>
<evidence type="ECO:0000259" key="1">
    <source>
        <dbReference type="SMART" id="SM01111"/>
    </source>
</evidence>
<dbReference type="InterPro" id="IPR011058">
    <property type="entry name" value="Cyanovirin-N"/>
</dbReference>
<accession>A0A8J7BZX5</accession>
<comment type="caution">
    <text evidence="2">The sequence shown here is derived from an EMBL/GenBank/DDBJ whole genome shotgun (WGS) entry which is preliminary data.</text>
</comment>
<dbReference type="SMART" id="SM01111">
    <property type="entry name" value="CVNH"/>
    <property type="match status" value="1"/>
</dbReference>
<dbReference type="SUPFAM" id="SSF51322">
    <property type="entry name" value="Cyanovirin-N"/>
    <property type="match status" value="1"/>
</dbReference>
<evidence type="ECO:0000313" key="2">
    <source>
        <dbReference type="EMBL" id="MBD2778667.1"/>
    </source>
</evidence>
<dbReference type="InterPro" id="IPR036673">
    <property type="entry name" value="Cyanovirin-N_sf"/>
</dbReference>
<proteinExistence type="predicted"/>
<feature type="domain" description="Cyanovirin-N" evidence="1">
    <location>
        <begin position="34"/>
        <end position="133"/>
    </location>
</feature>
<sequence>MLRKFPLALKSICILAFLLLAAFLITPDAALAGGFKRTCEGIRVTGALLQARCARANGEKVSAQLNLSDGIANRDGRLAWSLGGGGFERTCRSIKYPVLGLLGAVCGDGRGGESSTAINIDEKISNQNGVLAFDR</sequence>
<gene>
    <name evidence="2" type="ORF">ICL16_43145</name>
</gene>